<dbReference type="NCBIfam" id="TIGR03382">
    <property type="entry name" value="GC_trans_RRR"/>
    <property type="match status" value="1"/>
</dbReference>
<evidence type="ECO:0000313" key="2">
    <source>
        <dbReference type="Proteomes" id="UP000256345"/>
    </source>
</evidence>
<name>A0ABX9JR08_9BACT</name>
<dbReference type="InterPro" id="IPR017756">
    <property type="entry name" value="TM_Gly-Cys-Arg_CS"/>
</dbReference>
<sequence>MMGPTGSISGRSWRTRWGARVRLLSLCVLAGGVMFAAARAHADWRTDLSVKEQPNHLLEVWGPGHFSVGFGEGAYLFVDGGLTRQTDGGSPAGIYHQQPEDCFVSVSQEPGGNRSAVGADGGPCGPNGLPLVPDDGQVVRMKHAQDGGAVAVVAFGSGDKVAYASTRSAYDSSSFYSVPLSGTTLRPSGVLGVARVGSAVYGLLGSTLTNSNVNWIDLNNPTWLEPRSQAGLPSAVVQAIEVFSAGEPARPYAVVGTQHALLQGSLASTPEPIRPVLQLGDDAGVLGVSMNVGAGSAAGRGFGMAIVGLSDGGREVLSPVPSLSATDAGTVWRVRSVPKFVTEAPLMAVACAEASYCVFSADKADGGNLFVYTNDASPELSVLVSDGGVVDAGTSGTESVVMLDEGGRYQLTFSAKDLDGDPVLVTAPPPGGSTGGWTAVRNAGQLPGELAVWDVTTAPACESRMLGSFTVSASDGLARHDAIETVNVYVKHAQSPEPPTVVFADGGTLPSSGAVSQLLPGGPPLTLRMVGGGTTAAGCVLHPKWEPLFSGTGVPSLAQDGGTAVITPPDKFCSPTAGSFGFQLSVTDDGGLSNARTFSVSMAPWGSRPNAVFDAGSSEELEAGESRVLEPLHPIHVCMDGTSPAPEVATEWHLTLPDGSAPGDGITFRDEGTRFVVATPECIDADLVVTARHQLVSAEDLTGPVSQHHLRVRAALRDFDEGSLLLDPEVSASGELRVDVDSNLNCPTRRGLRAEVWLERQDGGVLMVPEKVSIPGTWKVPLGTGCGRPLLLKGVMEDDGGQRSTVLQQEVSTLRVDAGLAPLPEGAALVARCGEQARATLTQTFPPGTCQTPEVTWVQERDGGPALEQDVLSGATVSLATRETGLDSLVGKSVRMQVTASAGPDNEVSHQLTVPITVEPFVRVRRRTELPAVSETGLVGVSVDLFNTTSCGVTGVSYVERLEGLTYVEGSAKFDGQSIEATWESGALTVTGLTLAGESTGKLTYVARPHLVGDRRMEGDAFLGTEVISMREPPGPQVPDTGCGCSGSGPGPVLFALGALVAAVRRRRTRPTGRS</sequence>
<keyword evidence="2" id="KW-1185">Reference proteome</keyword>
<evidence type="ECO:0000313" key="1">
    <source>
        <dbReference type="EMBL" id="REG24975.1"/>
    </source>
</evidence>
<dbReference type="EMBL" id="QUMU01000013">
    <property type="protein sequence ID" value="REG24975.1"/>
    <property type="molecule type" value="Genomic_DNA"/>
</dbReference>
<proteinExistence type="predicted"/>
<reference evidence="1 2" key="1">
    <citation type="submission" date="2018-08" db="EMBL/GenBank/DDBJ databases">
        <title>Genomic Encyclopedia of Archaeal and Bacterial Type Strains, Phase II (KMG-II): from individual species to whole genera.</title>
        <authorList>
            <person name="Goeker M."/>
        </authorList>
    </citation>
    <scope>NUCLEOTIDE SEQUENCE [LARGE SCALE GENOMIC DNA]</scope>
    <source>
        <strain evidence="1 2">DSM 2261</strain>
    </source>
</reference>
<comment type="caution">
    <text evidence="1">The sequence shown here is derived from an EMBL/GenBank/DDBJ whole genome shotgun (WGS) entry which is preliminary data.</text>
</comment>
<dbReference type="Proteomes" id="UP000256345">
    <property type="component" value="Unassembled WGS sequence"/>
</dbReference>
<protein>
    <submittedName>
        <fullName evidence="1">Uncharacterized protein (TIGR03382 family)/MYXO-CTERM domain-containing protein</fullName>
    </submittedName>
</protein>
<gene>
    <name evidence="1" type="ORF">ATI61_11338</name>
</gene>
<organism evidence="1 2">
    <name type="scientific">Archangium gephyra</name>
    <dbReference type="NCBI Taxonomy" id="48"/>
    <lineage>
        <taxon>Bacteria</taxon>
        <taxon>Pseudomonadati</taxon>
        <taxon>Myxococcota</taxon>
        <taxon>Myxococcia</taxon>
        <taxon>Myxococcales</taxon>
        <taxon>Cystobacterineae</taxon>
        <taxon>Archangiaceae</taxon>
        <taxon>Archangium</taxon>
    </lineage>
</organism>
<accession>A0ABX9JR08</accession>